<accession>A0A3P8BIX4</accession>
<evidence type="ECO:0000259" key="2">
    <source>
        <dbReference type="Pfam" id="PF07993"/>
    </source>
</evidence>
<comment type="function">
    <text evidence="1">Catalyzes the reduction of fatty acyl-CoA to fatty alcohols.</text>
</comment>
<evidence type="ECO:0000256" key="1">
    <source>
        <dbReference type="RuleBase" id="RU363097"/>
    </source>
</evidence>
<dbReference type="PANTHER" id="PTHR11011">
    <property type="entry name" value="MALE STERILITY PROTEIN 2-RELATED"/>
    <property type="match status" value="1"/>
</dbReference>
<keyword evidence="1" id="KW-0443">Lipid metabolism</keyword>
<reference evidence="3 4" key="1">
    <citation type="submission" date="2018-11" db="EMBL/GenBank/DDBJ databases">
        <authorList>
            <consortium name="Pathogen Informatics"/>
        </authorList>
    </citation>
    <scope>NUCLEOTIDE SEQUENCE [LARGE SCALE GENOMIC DNA]</scope>
</reference>
<dbReference type="InterPro" id="IPR013120">
    <property type="entry name" value="FAR_NAD-bd"/>
</dbReference>
<evidence type="ECO:0000313" key="5">
    <source>
        <dbReference type="WBParaSite" id="HPBE_0001620901-mRNA-1"/>
    </source>
</evidence>
<keyword evidence="1" id="KW-0560">Oxidoreductase</keyword>
<dbReference type="SUPFAM" id="SSF51735">
    <property type="entry name" value="NAD(P)-binding Rossmann-fold domains"/>
    <property type="match status" value="1"/>
</dbReference>
<dbReference type="EC" id="1.2.1.84" evidence="1"/>
<accession>A0A183G410</accession>
<dbReference type="EMBL" id="UZAH01029290">
    <property type="protein sequence ID" value="VDP05274.1"/>
    <property type="molecule type" value="Genomic_DNA"/>
</dbReference>
<keyword evidence="1" id="KW-0444">Lipid biosynthesis</keyword>
<keyword evidence="1" id="KW-0521">NADP</keyword>
<dbReference type="Pfam" id="PF07993">
    <property type="entry name" value="NAD_binding_4"/>
    <property type="match status" value="1"/>
</dbReference>
<dbReference type="InterPro" id="IPR036291">
    <property type="entry name" value="NAD(P)-bd_dom_sf"/>
</dbReference>
<name>A0A183G410_HELPZ</name>
<dbReference type="InterPro" id="IPR026055">
    <property type="entry name" value="FAR"/>
</dbReference>
<dbReference type="Proteomes" id="UP000050761">
    <property type="component" value="Unassembled WGS sequence"/>
</dbReference>
<dbReference type="GO" id="GO:0080019">
    <property type="term" value="F:alcohol-forming very long-chain fatty acyl-CoA reductase activity"/>
    <property type="evidence" value="ECO:0007669"/>
    <property type="project" value="InterPro"/>
</dbReference>
<dbReference type="AlphaFoldDB" id="A0A183G410"/>
<dbReference type="Gene3D" id="3.40.50.720">
    <property type="entry name" value="NAD(P)-binding Rossmann-like Domain"/>
    <property type="match status" value="1"/>
</dbReference>
<dbReference type="GO" id="GO:0005777">
    <property type="term" value="C:peroxisome"/>
    <property type="evidence" value="ECO:0007669"/>
    <property type="project" value="TreeGrafter"/>
</dbReference>
<evidence type="ECO:0000313" key="4">
    <source>
        <dbReference type="Proteomes" id="UP000050761"/>
    </source>
</evidence>
<reference evidence="5" key="2">
    <citation type="submission" date="2019-09" db="UniProtKB">
        <authorList>
            <consortium name="WormBaseParasite"/>
        </authorList>
    </citation>
    <scope>IDENTIFICATION</scope>
</reference>
<proteinExistence type="inferred from homology"/>
<dbReference type="WBParaSite" id="HPBE_0001620901-mRNA-1">
    <property type="protein sequence ID" value="HPBE_0001620901-mRNA-1"/>
    <property type="gene ID" value="HPBE_0001620901"/>
</dbReference>
<sequence length="228" mass="25578">MPGFFQTQLVEDAKQLPVIIIRPSIVGAMWKDPLPGWTDNINGPTGIFAAVGKGVLTNMCGSGSSKADIIPVDVVANMIIVAAAHRATNMYETIPVMHCASGDLNPLKWEKVVNFLEQFYHEYPMEQCFAIPSTRFHTSRKMFEFNYYIKHHIPASTLDFLNGLMGRKKKFKCSVVWEGLAHGRSTSLLHNSWLDISVEKSSKTLEYFESRGPAGNRRGNRYSLLPII</sequence>
<protein>
    <recommendedName>
        <fullName evidence="1">Fatty acyl-CoA reductase</fullName>
        <ecNumber evidence="1">1.2.1.84</ecNumber>
    </recommendedName>
</protein>
<feature type="domain" description="Thioester reductase (TE)" evidence="2">
    <location>
        <begin position="9"/>
        <end position="79"/>
    </location>
</feature>
<gene>
    <name evidence="3" type="ORF">HPBE_LOCUS16208</name>
</gene>
<keyword evidence="4" id="KW-1185">Reference proteome</keyword>
<comment type="catalytic activity">
    <reaction evidence="1">
        <text>a long-chain fatty acyl-CoA + 2 NADPH + 2 H(+) = a long-chain primary fatty alcohol + 2 NADP(+) + CoA</text>
        <dbReference type="Rhea" id="RHEA:52716"/>
        <dbReference type="ChEBI" id="CHEBI:15378"/>
        <dbReference type="ChEBI" id="CHEBI:57287"/>
        <dbReference type="ChEBI" id="CHEBI:57783"/>
        <dbReference type="ChEBI" id="CHEBI:58349"/>
        <dbReference type="ChEBI" id="CHEBI:77396"/>
        <dbReference type="ChEBI" id="CHEBI:83139"/>
        <dbReference type="EC" id="1.2.1.84"/>
    </reaction>
</comment>
<organism evidence="4 5">
    <name type="scientific">Heligmosomoides polygyrus</name>
    <name type="common">Parasitic roundworm</name>
    <dbReference type="NCBI Taxonomy" id="6339"/>
    <lineage>
        <taxon>Eukaryota</taxon>
        <taxon>Metazoa</taxon>
        <taxon>Ecdysozoa</taxon>
        <taxon>Nematoda</taxon>
        <taxon>Chromadorea</taxon>
        <taxon>Rhabditida</taxon>
        <taxon>Rhabditina</taxon>
        <taxon>Rhabditomorpha</taxon>
        <taxon>Strongyloidea</taxon>
        <taxon>Heligmosomidae</taxon>
        <taxon>Heligmosomoides</taxon>
    </lineage>
</organism>
<dbReference type="PANTHER" id="PTHR11011:SF45">
    <property type="entry name" value="FATTY ACYL-COA REDUCTASE CG8306-RELATED"/>
    <property type="match status" value="1"/>
</dbReference>
<evidence type="ECO:0000313" key="3">
    <source>
        <dbReference type="EMBL" id="VDP05274.1"/>
    </source>
</evidence>
<comment type="similarity">
    <text evidence="1">Belongs to the fatty acyl-CoA reductase family.</text>
</comment>
<dbReference type="OrthoDB" id="429813at2759"/>
<dbReference type="GO" id="GO:0035336">
    <property type="term" value="P:long-chain fatty-acyl-CoA metabolic process"/>
    <property type="evidence" value="ECO:0007669"/>
    <property type="project" value="TreeGrafter"/>
</dbReference>
<dbReference type="GO" id="GO:0102965">
    <property type="term" value="F:alcohol-forming long-chain fatty acyl-CoA reductase activity"/>
    <property type="evidence" value="ECO:0007669"/>
    <property type="project" value="UniProtKB-EC"/>
</dbReference>